<evidence type="ECO:0000259" key="2">
    <source>
        <dbReference type="Pfam" id="PF17128"/>
    </source>
</evidence>
<comment type="caution">
    <text evidence="3">The sequence shown here is derived from an EMBL/GenBank/DDBJ whole genome shotgun (WGS) entry which is preliminary data.</text>
</comment>
<dbReference type="InterPro" id="IPR033396">
    <property type="entry name" value="DUF5107"/>
</dbReference>
<dbReference type="AlphaFoldDB" id="A0A4R6JJB9"/>
<sequence>MRKLARIGGVTTLSAQDLVLPAASLGEENPLPPLRSQQELHRVENLDSLPDDLRENIQYGGLQSMLPCLDQDGYDRHLVEQTLPSLVLENDHLRATVLPGLGGRLYSLIHKASGQELLYRNPVLQPANLALRNAWFAGGVEWNLGSTGHWTGTYAPLHAARVDGPDGTPILRLWEWERTRNLVLQLDLWLPADSELLYVGARIQNPSSDVVPAYWWSNIAVEQSPETRVLVPADQAWRFGYGDRLDLVDVPEYDGIDLTYPMRHRRAVDFFFELEPVEHPWIAALDAEGNGLVQASTDRRTGPGRRGGARIRP</sequence>
<evidence type="ECO:0000313" key="3">
    <source>
        <dbReference type="EMBL" id="TDO34675.1"/>
    </source>
</evidence>
<gene>
    <name evidence="3" type="ORF">EV643_12634</name>
</gene>
<name>A0A4R6JJB9_9ACTN</name>
<evidence type="ECO:0000313" key="4">
    <source>
        <dbReference type="Proteomes" id="UP000295388"/>
    </source>
</evidence>
<dbReference type="Proteomes" id="UP000295388">
    <property type="component" value="Unassembled WGS sequence"/>
</dbReference>
<organism evidence="3 4">
    <name type="scientific">Kribbella caucasensis</name>
    <dbReference type="NCBI Taxonomy" id="2512215"/>
    <lineage>
        <taxon>Bacteria</taxon>
        <taxon>Bacillati</taxon>
        <taxon>Actinomycetota</taxon>
        <taxon>Actinomycetes</taxon>
        <taxon>Propionibacteriales</taxon>
        <taxon>Kribbellaceae</taxon>
        <taxon>Kribbella</taxon>
    </lineage>
</organism>
<accession>A0A4R6JJB9</accession>
<dbReference type="InterPro" id="IPR014718">
    <property type="entry name" value="GH-type_carb-bd"/>
</dbReference>
<reference evidence="3 4" key="1">
    <citation type="submission" date="2019-03" db="EMBL/GenBank/DDBJ databases">
        <title>Genomic Encyclopedia of Type Strains, Phase III (KMG-III): the genomes of soil and plant-associated and newly described type strains.</title>
        <authorList>
            <person name="Whitman W."/>
        </authorList>
    </citation>
    <scope>NUCLEOTIDE SEQUENCE [LARGE SCALE GENOMIC DNA]</scope>
    <source>
        <strain evidence="3 4">VKM Ac-2527</strain>
    </source>
</reference>
<dbReference type="Pfam" id="PF17128">
    <property type="entry name" value="DUF5107"/>
    <property type="match status" value="1"/>
</dbReference>
<proteinExistence type="predicted"/>
<feature type="domain" description="DUF5107" evidence="2">
    <location>
        <begin position="65"/>
        <end position="259"/>
    </location>
</feature>
<keyword evidence="4" id="KW-1185">Reference proteome</keyword>
<dbReference type="EMBL" id="SNWQ01000026">
    <property type="protein sequence ID" value="TDO34675.1"/>
    <property type="molecule type" value="Genomic_DNA"/>
</dbReference>
<evidence type="ECO:0000256" key="1">
    <source>
        <dbReference type="SAM" id="MobiDB-lite"/>
    </source>
</evidence>
<dbReference type="GO" id="GO:0030246">
    <property type="term" value="F:carbohydrate binding"/>
    <property type="evidence" value="ECO:0007669"/>
    <property type="project" value="InterPro"/>
</dbReference>
<dbReference type="Gene3D" id="2.70.98.10">
    <property type="match status" value="1"/>
</dbReference>
<protein>
    <submittedName>
        <fullName evidence="3">Uncharacterized protein DUF5107</fullName>
    </submittedName>
</protein>
<feature type="region of interest" description="Disordered" evidence="1">
    <location>
        <begin position="294"/>
        <end position="313"/>
    </location>
</feature>